<dbReference type="Pfam" id="PF11751">
    <property type="entry name" value="PorP_SprF"/>
    <property type="match status" value="1"/>
</dbReference>
<name>A0A239H2K5_9BACT</name>
<dbReference type="EMBL" id="FZOK01000023">
    <property type="protein sequence ID" value="SNS75620.1"/>
    <property type="molecule type" value="Genomic_DNA"/>
</dbReference>
<dbReference type="InterPro" id="IPR019861">
    <property type="entry name" value="PorP/SprF_Bacteroidetes"/>
</dbReference>
<keyword evidence="2" id="KW-1185">Reference proteome</keyword>
<dbReference type="NCBIfam" id="TIGR03519">
    <property type="entry name" value="T9SS_PorP_fam"/>
    <property type="match status" value="1"/>
</dbReference>
<accession>A0A239H2K5</accession>
<protein>
    <submittedName>
        <fullName evidence="1">Type IX secretion system membrane protein, PorP/SprF family</fullName>
    </submittedName>
</protein>
<organism evidence="1 2">
    <name type="scientific">Belliella buryatensis</name>
    <dbReference type="NCBI Taxonomy" id="1500549"/>
    <lineage>
        <taxon>Bacteria</taxon>
        <taxon>Pseudomonadati</taxon>
        <taxon>Bacteroidota</taxon>
        <taxon>Cytophagia</taxon>
        <taxon>Cytophagales</taxon>
        <taxon>Cyclobacteriaceae</taxon>
        <taxon>Belliella</taxon>
    </lineage>
</organism>
<evidence type="ECO:0000313" key="1">
    <source>
        <dbReference type="EMBL" id="SNS75620.1"/>
    </source>
</evidence>
<reference evidence="2" key="1">
    <citation type="submission" date="2017-06" db="EMBL/GenBank/DDBJ databases">
        <authorList>
            <person name="Varghese N."/>
            <person name="Submissions S."/>
        </authorList>
    </citation>
    <scope>NUCLEOTIDE SEQUENCE [LARGE SCALE GENOMIC DNA]</scope>
    <source>
        <strain evidence="2">5C</strain>
    </source>
</reference>
<dbReference type="AlphaFoldDB" id="A0A239H2K5"/>
<proteinExistence type="predicted"/>
<gene>
    <name evidence="1" type="ORF">SAMN06295967_1233</name>
</gene>
<evidence type="ECO:0000313" key="2">
    <source>
        <dbReference type="Proteomes" id="UP000198480"/>
    </source>
</evidence>
<dbReference type="Proteomes" id="UP000198480">
    <property type="component" value="Unassembled WGS sequence"/>
</dbReference>
<dbReference type="OrthoDB" id="978914at2"/>
<sequence>MKKTIILFIGIALVTTTDILAQSRKYISQFSHLQGYYNPALTGYEGSMLRGFVRNQWAGWEGAPKTYFASAELDFGQLSGQASGDILGKNAAGISILHDQYGAFAETEFVASYASRIQIGEKTNLRLGAGLNYRSVRLDGNSMTTEQADDPIVGQYLGSFSNMQVMDFNLGIAVTHPSYYVSYAVHHVNQGAINSGDVFMERMPRVGIFQAGYRNRMSDNLALATNFMYRSQIDLPDNVEFNMKVVLKEKFWLGGGHRIDYANNFQFGMLFDKMRIGYIYEMPMLRSYLLPNVTHEFMLTYALFGDRRGMIW</sequence>
<dbReference type="RefSeq" id="WP_089242488.1">
    <property type="nucleotide sequence ID" value="NZ_FZOK01000023.1"/>
</dbReference>